<dbReference type="Proteomes" id="UP000775547">
    <property type="component" value="Unassembled WGS sequence"/>
</dbReference>
<evidence type="ECO:0000259" key="10">
    <source>
        <dbReference type="PROSITE" id="PS51675"/>
    </source>
</evidence>
<proteinExistence type="predicted"/>
<evidence type="ECO:0000256" key="3">
    <source>
        <dbReference type="ARBA" id="ARBA00022603"/>
    </source>
</evidence>
<dbReference type="EC" id="2.1.1.221" evidence="1"/>
<dbReference type="InterPro" id="IPR038459">
    <property type="entry name" value="MT_TRM10-typ_sf"/>
</dbReference>
<dbReference type="InterPro" id="IPR007356">
    <property type="entry name" value="tRNA_m1G_MeTrfase_euk"/>
</dbReference>
<evidence type="ECO:0000313" key="12">
    <source>
        <dbReference type="Proteomes" id="UP000775547"/>
    </source>
</evidence>
<feature type="compositionally biased region" description="Basic and acidic residues" evidence="9">
    <location>
        <begin position="328"/>
        <end position="338"/>
    </location>
</feature>
<dbReference type="GO" id="GO:0005634">
    <property type="term" value="C:nucleus"/>
    <property type="evidence" value="ECO:0007669"/>
    <property type="project" value="TreeGrafter"/>
</dbReference>
<evidence type="ECO:0000313" key="11">
    <source>
        <dbReference type="EMBL" id="KAG5648793.1"/>
    </source>
</evidence>
<comment type="catalytic activity">
    <reaction evidence="8">
        <text>guanosine(9) in tRNA + S-adenosyl-L-methionine = N(1)-methylguanosine(9) in tRNA + S-adenosyl-L-homocysteine + H(+)</text>
        <dbReference type="Rhea" id="RHEA:43156"/>
        <dbReference type="Rhea" id="RHEA-COMP:10367"/>
        <dbReference type="Rhea" id="RHEA-COMP:10368"/>
        <dbReference type="ChEBI" id="CHEBI:15378"/>
        <dbReference type="ChEBI" id="CHEBI:57856"/>
        <dbReference type="ChEBI" id="CHEBI:59789"/>
        <dbReference type="ChEBI" id="CHEBI:73542"/>
        <dbReference type="ChEBI" id="CHEBI:74269"/>
        <dbReference type="EC" id="2.1.1.221"/>
    </reaction>
</comment>
<dbReference type="GO" id="GO:0000049">
    <property type="term" value="F:tRNA binding"/>
    <property type="evidence" value="ECO:0007669"/>
    <property type="project" value="TreeGrafter"/>
</dbReference>
<dbReference type="PANTHER" id="PTHR13563:SF13">
    <property type="entry name" value="TRNA METHYLTRANSFERASE 10 HOMOLOG A"/>
    <property type="match status" value="1"/>
</dbReference>
<evidence type="ECO:0000256" key="5">
    <source>
        <dbReference type="ARBA" id="ARBA00022691"/>
    </source>
</evidence>
<keyword evidence="3" id="KW-0489">Methyltransferase</keyword>
<evidence type="ECO:0000256" key="6">
    <source>
        <dbReference type="ARBA" id="ARBA00031792"/>
    </source>
</evidence>
<dbReference type="GO" id="GO:0052905">
    <property type="term" value="F:tRNA (guanosine(9)-N1)-methyltransferase activity"/>
    <property type="evidence" value="ECO:0007669"/>
    <property type="project" value="UniProtKB-EC"/>
</dbReference>
<evidence type="ECO:0000256" key="1">
    <source>
        <dbReference type="ARBA" id="ARBA00012797"/>
    </source>
</evidence>
<reference evidence="11" key="1">
    <citation type="submission" date="2020-07" db="EMBL/GenBank/DDBJ databases">
        <authorList>
            <person name="Nieuwenhuis M."/>
            <person name="Van De Peppel L.J.J."/>
        </authorList>
    </citation>
    <scope>NUCLEOTIDE SEQUENCE</scope>
    <source>
        <strain evidence="11">AP01</strain>
        <tissue evidence="11">Mycelium</tissue>
    </source>
</reference>
<reference evidence="11" key="2">
    <citation type="submission" date="2021-10" db="EMBL/GenBank/DDBJ databases">
        <title>Phylogenomics reveals ancestral predisposition of the termite-cultivated fungus Termitomyces towards a domesticated lifestyle.</title>
        <authorList>
            <person name="Auxier B."/>
            <person name="Grum-Grzhimaylo A."/>
            <person name="Cardenas M.E."/>
            <person name="Lodge J.D."/>
            <person name="Laessoe T."/>
            <person name="Pedersen O."/>
            <person name="Smith M.E."/>
            <person name="Kuyper T.W."/>
            <person name="Franco-Molano E.A."/>
            <person name="Baroni T.J."/>
            <person name="Aanen D.K."/>
        </authorList>
    </citation>
    <scope>NUCLEOTIDE SEQUENCE</scope>
    <source>
        <strain evidence="11">AP01</strain>
        <tissue evidence="11">Mycelium</tissue>
    </source>
</reference>
<feature type="compositionally biased region" description="Basic and acidic residues" evidence="9">
    <location>
        <begin position="47"/>
        <end position="68"/>
    </location>
</feature>
<feature type="compositionally biased region" description="Acidic residues" evidence="9">
    <location>
        <begin position="339"/>
        <end position="363"/>
    </location>
</feature>
<accession>A0A9P7KFQ4</accession>
<feature type="region of interest" description="Disordered" evidence="9">
    <location>
        <begin position="1"/>
        <end position="73"/>
    </location>
</feature>
<evidence type="ECO:0000256" key="4">
    <source>
        <dbReference type="ARBA" id="ARBA00022679"/>
    </source>
</evidence>
<evidence type="ECO:0000256" key="7">
    <source>
        <dbReference type="ARBA" id="ARBA00032166"/>
    </source>
</evidence>
<evidence type="ECO:0000256" key="2">
    <source>
        <dbReference type="ARBA" id="ARBA00020451"/>
    </source>
</evidence>
<dbReference type="AlphaFoldDB" id="A0A9P7KFQ4"/>
<protein>
    <recommendedName>
        <fullName evidence="2">tRNA (guanine(9)-N1)-methyltransferase</fullName>
        <ecNumber evidence="1">2.1.1.221</ecNumber>
    </recommendedName>
    <alternativeName>
        <fullName evidence="7">tRNA methyltransferase 10</fullName>
    </alternativeName>
    <alternativeName>
        <fullName evidence="6">tRNA(m1G9)-methyltransferase</fullName>
    </alternativeName>
</protein>
<keyword evidence="4" id="KW-0808">Transferase</keyword>
<keyword evidence="5" id="KW-0949">S-adenosyl-L-methionine</keyword>
<feature type="domain" description="SAM-dependent MTase TRM10-type" evidence="10">
    <location>
        <begin position="88"/>
        <end position="315"/>
    </location>
</feature>
<dbReference type="EMBL" id="JABCKV010000001">
    <property type="protein sequence ID" value="KAG5648793.1"/>
    <property type="molecule type" value="Genomic_DNA"/>
</dbReference>
<comment type="caution">
    <text evidence="11">The sequence shown here is derived from an EMBL/GenBank/DDBJ whole genome shotgun (WGS) entry which is preliminary data.</text>
</comment>
<name>A0A9P7KFQ4_9AGAR</name>
<sequence>MDNVESPVETVVVDDKPGSSAVPGPPQTQSDPDAPQPLSKKAIKKAAKAERITAQKLERRAREKEAKKEKKRVIAAKRAAGELDEDEEKRRQKKRPWIHFGGKVVVDLGFDDLMNEKEVISLCSQLAYTYSANRNAAYPFTLLYTSLNGRTFTRLESQNDAGYKRWTNTEWWQEGYEQLWQGQAAPPIFAPDEANISALVEPIQPPTSEGWSAVQQSVIYLTADSEEELTELKPEESYIIGGICDHNRYKNLCLNKAKESGIRTARLPIGRYLASLPTRKVLTVNQVFEILLKWVETRDWEEAFHSVIPKRKFQSGGKGAKASSETGDASKDGETKDGEIEEEGEELVVLEEQEQEEDGDEDR</sequence>
<dbReference type="OrthoDB" id="278300at2759"/>
<gene>
    <name evidence="11" type="ORF">DXG03_000142</name>
</gene>
<evidence type="ECO:0000256" key="8">
    <source>
        <dbReference type="ARBA" id="ARBA00048434"/>
    </source>
</evidence>
<evidence type="ECO:0000256" key="9">
    <source>
        <dbReference type="SAM" id="MobiDB-lite"/>
    </source>
</evidence>
<dbReference type="GO" id="GO:0002939">
    <property type="term" value="P:tRNA N1-guanine methylation"/>
    <property type="evidence" value="ECO:0007669"/>
    <property type="project" value="TreeGrafter"/>
</dbReference>
<dbReference type="PROSITE" id="PS51675">
    <property type="entry name" value="SAM_MT_TRM10"/>
    <property type="match status" value="1"/>
</dbReference>
<feature type="region of interest" description="Disordered" evidence="9">
    <location>
        <begin position="313"/>
        <end position="363"/>
    </location>
</feature>
<dbReference type="Gene3D" id="3.40.1280.30">
    <property type="match status" value="1"/>
</dbReference>
<dbReference type="InterPro" id="IPR028564">
    <property type="entry name" value="MT_TRM10-typ"/>
</dbReference>
<dbReference type="PANTHER" id="PTHR13563">
    <property type="entry name" value="TRNA (GUANINE-9-) METHYLTRANSFERASE"/>
    <property type="match status" value="1"/>
</dbReference>
<organism evidence="11 12">
    <name type="scientific">Asterophora parasitica</name>
    <dbReference type="NCBI Taxonomy" id="117018"/>
    <lineage>
        <taxon>Eukaryota</taxon>
        <taxon>Fungi</taxon>
        <taxon>Dikarya</taxon>
        <taxon>Basidiomycota</taxon>
        <taxon>Agaricomycotina</taxon>
        <taxon>Agaricomycetes</taxon>
        <taxon>Agaricomycetidae</taxon>
        <taxon>Agaricales</taxon>
        <taxon>Tricholomatineae</taxon>
        <taxon>Lyophyllaceae</taxon>
        <taxon>Asterophora</taxon>
    </lineage>
</organism>
<keyword evidence="12" id="KW-1185">Reference proteome</keyword>
<dbReference type="CDD" id="cd18089">
    <property type="entry name" value="SPOUT_Trm10-like"/>
    <property type="match status" value="1"/>
</dbReference>